<feature type="compositionally biased region" description="Basic residues" evidence="1">
    <location>
        <begin position="21"/>
        <end position="30"/>
    </location>
</feature>
<keyword evidence="3" id="KW-1185">Reference proteome</keyword>
<protein>
    <submittedName>
        <fullName evidence="2">Uncharacterized protein</fullName>
    </submittedName>
</protein>
<evidence type="ECO:0000256" key="1">
    <source>
        <dbReference type="SAM" id="MobiDB-lite"/>
    </source>
</evidence>
<evidence type="ECO:0000313" key="3">
    <source>
        <dbReference type="Proteomes" id="UP000314294"/>
    </source>
</evidence>
<feature type="compositionally biased region" description="Polar residues" evidence="1">
    <location>
        <begin position="1"/>
        <end position="11"/>
    </location>
</feature>
<dbReference type="AlphaFoldDB" id="A0A4Z2EDX9"/>
<dbReference type="Proteomes" id="UP000314294">
    <property type="component" value="Unassembled WGS sequence"/>
</dbReference>
<comment type="caution">
    <text evidence="2">The sequence shown here is derived from an EMBL/GenBank/DDBJ whole genome shotgun (WGS) entry which is preliminary data.</text>
</comment>
<gene>
    <name evidence="2" type="ORF">EYF80_062770</name>
</gene>
<sequence>MGHTSTRNGSAEQLLMVPNTSHRKVMKPSHRSTSDCCSSSRQAKGLEATSLKMAFISSLAAFKKGLKQQKSLNVKDGRGSVEEEGEQ</sequence>
<feature type="region of interest" description="Disordered" evidence="1">
    <location>
        <begin position="1"/>
        <end position="39"/>
    </location>
</feature>
<dbReference type="EMBL" id="SRLO01008916">
    <property type="protein sequence ID" value="TNN27086.1"/>
    <property type="molecule type" value="Genomic_DNA"/>
</dbReference>
<name>A0A4Z2EDX9_9TELE</name>
<accession>A0A4Z2EDX9</accession>
<evidence type="ECO:0000313" key="2">
    <source>
        <dbReference type="EMBL" id="TNN27086.1"/>
    </source>
</evidence>
<organism evidence="2 3">
    <name type="scientific">Liparis tanakae</name>
    <name type="common">Tanaka's snailfish</name>
    <dbReference type="NCBI Taxonomy" id="230148"/>
    <lineage>
        <taxon>Eukaryota</taxon>
        <taxon>Metazoa</taxon>
        <taxon>Chordata</taxon>
        <taxon>Craniata</taxon>
        <taxon>Vertebrata</taxon>
        <taxon>Euteleostomi</taxon>
        <taxon>Actinopterygii</taxon>
        <taxon>Neopterygii</taxon>
        <taxon>Teleostei</taxon>
        <taxon>Neoteleostei</taxon>
        <taxon>Acanthomorphata</taxon>
        <taxon>Eupercaria</taxon>
        <taxon>Perciformes</taxon>
        <taxon>Cottioidei</taxon>
        <taxon>Cottales</taxon>
        <taxon>Liparidae</taxon>
        <taxon>Liparis</taxon>
    </lineage>
</organism>
<proteinExistence type="predicted"/>
<reference evidence="2 3" key="1">
    <citation type="submission" date="2019-03" db="EMBL/GenBank/DDBJ databases">
        <title>First draft genome of Liparis tanakae, snailfish: a comprehensive survey of snailfish specific genes.</title>
        <authorList>
            <person name="Kim W."/>
            <person name="Song I."/>
            <person name="Jeong J.-H."/>
            <person name="Kim D."/>
            <person name="Kim S."/>
            <person name="Ryu S."/>
            <person name="Song J.Y."/>
            <person name="Lee S.K."/>
        </authorList>
    </citation>
    <scope>NUCLEOTIDE SEQUENCE [LARGE SCALE GENOMIC DNA]</scope>
    <source>
        <tissue evidence="2">Muscle</tissue>
    </source>
</reference>